<dbReference type="PRINTS" id="PR00258">
    <property type="entry name" value="SPERACTRCPTR"/>
</dbReference>
<dbReference type="Gene3D" id="2.20.100.10">
    <property type="entry name" value="Thrombospondin type-1 (TSP1) repeat"/>
    <property type="match status" value="3"/>
</dbReference>
<reference evidence="9" key="1">
    <citation type="submission" date="2018-11" db="EMBL/GenBank/DDBJ databases">
        <authorList>
            <person name="Alioto T."/>
            <person name="Alioto T."/>
        </authorList>
    </citation>
    <scope>NUCLEOTIDE SEQUENCE</scope>
</reference>
<keyword evidence="10" id="KW-1185">Reference proteome</keyword>
<dbReference type="OrthoDB" id="6094979at2759"/>
<evidence type="ECO:0000259" key="8">
    <source>
        <dbReference type="PROSITE" id="PS50287"/>
    </source>
</evidence>
<keyword evidence="5 6" id="KW-1015">Disulfide bond</keyword>
<evidence type="ECO:0000313" key="10">
    <source>
        <dbReference type="Proteomes" id="UP000596742"/>
    </source>
</evidence>
<comment type="caution">
    <text evidence="9">The sequence shown here is derived from an EMBL/GenBank/DDBJ whole genome shotgun (WGS) entry which is preliminary data.</text>
</comment>
<dbReference type="InterPro" id="IPR052065">
    <property type="entry name" value="Compl_asym_regulator"/>
</dbReference>
<protein>
    <recommendedName>
        <fullName evidence="8">SRCR domain-containing protein</fullName>
    </recommendedName>
</protein>
<dbReference type="Gene3D" id="3.10.250.10">
    <property type="entry name" value="SRCR-like domain"/>
    <property type="match status" value="1"/>
</dbReference>
<feature type="domain" description="SRCR" evidence="8">
    <location>
        <begin position="38"/>
        <end position="138"/>
    </location>
</feature>
<dbReference type="FunFam" id="2.20.100.10:FF:000001">
    <property type="entry name" value="semaphorin-5A isoform X1"/>
    <property type="match status" value="1"/>
</dbReference>
<organism evidence="9 10">
    <name type="scientific">Mytilus galloprovincialis</name>
    <name type="common">Mediterranean mussel</name>
    <dbReference type="NCBI Taxonomy" id="29158"/>
    <lineage>
        <taxon>Eukaryota</taxon>
        <taxon>Metazoa</taxon>
        <taxon>Spiralia</taxon>
        <taxon>Lophotrochozoa</taxon>
        <taxon>Mollusca</taxon>
        <taxon>Bivalvia</taxon>
        <taxon>Autobranchia</taxon>
        <taxon>Pteriomorphia</taxon>
        <taxon>Mytilida</taxon>
        <taxon>Mytiloidea</taxon>
        <taxon>Mytilidae</taxon>
        <taxon>Mytilinae</taxon>
        <taxon>Mytilus</taxon>
    </lineage>
</organism>
<comment type="subcellular location">
    <subcellularLocation>
        <location evidence="1">Secreted</location>
    </subcellularLocation>
</comment>
<dbReference type="InterPro" id="IPR036383">
    <property type="entry name" value="TSP1_rpt_sf"/>
</dbReference>
<feature type="transmembrane region" description="Helical" evidence="7">
    <location>
        <begin position="21"/>
        <end position="40"/>
    </location>
</feature>
<keyword evidence="7" id="KW-1133">Transmembrane helix</keyword>
<evidence type="ECO:0000256" key="6">
    <source>
        <dbReference type="PROSITE-ProRule" id="PRU00196"/>
    </source>
</evidence>
<dbReference type="FunFam" id="2.20.100.10:FF:000007">
    <property type="entry name" value="Thrombospondin 1"/>
    <property type="match status" value="1"/>
</dbReference>
<keyword evidence="7" id="KW-0472">Membrane</keyword>
<evidence type="ECO:0000256" key="1">
    <source>
        <dbReference type="ARBA" id="ARBA00004613"/>
    </source>
</evidence>
<dbReference type="SUPFAM" id="SSF82895">
    <property type="entry name" value="TSP-1 type 1 repeat"/>
    <property type="match status" value="3"/>
</dbReference>
<feature type="disulfide bond" evidence="6">
    <location>
        <begin position="107"/>
        <end position="117"/>
    </location>
</feature>
<dbReference type="EMBL" id="UYJE01008160">
    <property type="protein sequence ID" value="VDI61642.1"/>
    <property type="molecule type" value="Genomic_DNA"/>
</dbReference>
<evidence type="ECO:0000256" key="5">
    <source>
        <dbReference type="ARBA" id="ARBA00023157"/>
    </source>
</evidence>
<keyword evidence="7" id="KW-0812">Transmembrane</keyword>
<dbReference type="PRINTS" id="PR01705">
    <property type="entry name" value="TSP1REPEAT"/>
</dbReference>
<dbReference type="PANTHER" id="PTHR22906:SF43">
    <property type="entry name" value="PROPERDIN"/>
    <property type="match status" value="1"/>
</dbReference>
<accession>A0A8B6GBL3</accession>
<dbReference type="PROSITE" id="PS50092">
    <property type="entry name" value="TSP1"/>
    <property type="match status" value="3"/>
</dbReference>
<dbReference type="SUPFAM" id="SSF56487">
    <property type="entry name" value="SRCR-like"/>
    <property type="match status" value="1"/>
</dbReference>
<dbReference type="Pfam" id="PF00530">
    <property type="entry name" value="SRCR"/>
    <property type="match status" value="1"/>
</dbReference>
<dbReference type="InterPro" id="IPR036772">
    <property type="entry name" value="SRCR-like_dom_sf"/>
</dbReference>
<dbReference type="SMART" id="SM00209">
    <property type="entry name" value="TSP1"/>
    <property type="match status" value="3"/>
</dbReference>
<dbReference type="GO" id="GO:0016020">
    <property type="term" value="C:membrane"/>
    <property type="evidence" value="ECO:0007669"/>
    <property type="project" value="InterPro"/>
</dbReference>
<dbReference type="InterPro" id="IPR001190">
    <property type="entry name" value="SRCR"/>
</dbReference>
<dbReference type="Proteomes" id="UP000596742">
    <property type="component" value="Unassembled WGS sequence"/>
</dbReference>
<evidence type="ECO:0000256" key="2">
    <source>
        <dbReference type="ARBA" id="ARBA00022525"/>
    </source>
</evidence>
<evidence type="ECO:0000256" key="3">
    <source>
        <dbReference type="ARBA" id="ARBA00022729"/>
    </source>
</evidence>
<name>A0A8B6GBL3_MYTGA</name>
<dbReference type="PANTHER" id="PTHR22906">
    <property type="entry name" value="PROPERDIN"/>
    <property type="match status" value="1"/>
</dbReference>
<proteinExistence type="predicted"/>
<feature type="transmembrane region" description="Helical" evidence="7">
    <location>
        <begin position="322"/>
        <end position="345"/>
    </location>
</feature>
<keyword evidence="2" id="KW-0964">Secreted</keyword>
<dbReference type="FunFam" id="2.20.100.10:FF:000002">
    <property type="entry name" value="Unc-5 netrin receptor C"/>
    <property type="match status" value="1"/>
</dbReference>
<dbReference type="SMART" id="SM00202">
    <property type="entry name" value="SR"/>
    <property type="match status" value="1"/>
</dbReference>
<comment type="caution">
    <text evidence="6">Lacks conserved residue(s) required for the propagation of feature annotation.</text>
</comment>
<gene>
    <name evidence="9" type="ORF">MGAL_10B074431</name>
</gene>
<dbReference type="PROSITE" id="PS50287">
    <property type="entry name" value="SRCR_2"/>
    <property type="match status" value="1"/>
</dbReference>
<sequence>MKIKIIYKEDDIKIFLSSREKMILVVVFAVLFDIFGIEAFSNGDVRLTNSYRLEIYNNYEWGTVCDDKFDDNAATVACKQLGFSGGISLGNLVEDGSGTIMLDDLECTGSESRLYGCPSKPWKEHDCTHSEDVGVFCSNLYPVNGGWSRWAQWSTCTRSCNGGVQTRSHTCNNPSPKYRGSCCQGNTLETRTCNNTPCPVNGRWSTWQQWTSCSSSCGVGFRTRTRQCNNPTPQSEGVYCYGSPSQTTKCNTVSCPVVVGEWSPWMTWTDCSKPCNGGLKERSRNCTSQPPFNGGLYCNGTDTDVKLCNTLSCSGIETRLELAAIVSGVSVGSILVSVAFVLIYTHMCARKETPKEGTRFTFIKNLAFSNAAYKKNKDLKDATKDEGDSDPDDIYDICE</sequence>
<keyword evidence="3" id="KW-0732">Signal</keyword>
<evidence type="ECO:0000256" key="7">
    <source>
        <dbReference type="SAM" id="Phobius"/>
    </source>
</evidence>
<dbReference type="InterPro" id="IPR000884">
    <property type="entry name" value="TSP1_rpt"/>
</dbReference>
<dbReference type="Pfam" id="PF00090">
    <property type="entry name" value="TSP_1"/>
    <property type="match status" value="3"/>
</dbReference>
<dbReference type="FunFam" id="3.10.250.10:FF:000001">
    <property type="entry name" value="Lysyl oxidase 4 isoform X1"/>
    <property type="match status" value="1"/>
</dbReference>
<dbReference type="AlphaFoldDB" id="A0A8B6GBL3"/>
<keyword evidence="4" id="KW-0677">Repeat</keyword>
<evidence type="ECO:0000313" key="9">
    <source>
        <dbReference type="EMBL" id="VDI61642.1"/>
    </source>
</evidence>
<evidence type="ECO:0000256" key="4">
    <source>
        <dbReference type="ARBA" id="ARBA00022737"/>
    </source>
</evidence>